<dbReference type="Proteomes" id="UP001268256">
    <property type="component" value="Unassembled WGS sequence"/>
</dbReference>
<dbReference type="AlphaFoldDB" id="A0AAE4FNX2"/>
<reference evidence="2" key="1">
    <citation type="submission" date="2023-07" db="EMBL/GenBank/DDBJ databases">
        <authorList>
            <person name="Luz R."/>
            <person name="Cordeiro R."/>
            <person name="Fonseca A."/>
            <person name="Goncalves V."/>
        </authorList>
    </citation>
    <scope>NUCLEOTIDE SEQUENCE [LARGE SCALE GENOMIC DNA]</scope>
    <source>
        <strain evidence="2">BACA0444</strain>
    </source>
</reference>
<keyword evidence="2" id="KW-1185">Reference proteome</keyword>
<comment type="caution">
    <text evidence="1">The sequence shown here is derived from an EMBL/GenBank/DDBJ whole genome shotgun (WGS) entry which is preliminary data.</text>
</comment>
<name>A0AAE4FNX2_9CYAN</name>
<evidence type="ECO:0000313" key="1">
    <source>
        <dbReference type="EMBL" id="MDS3859415.1"/>
    </source>
</evidence>
<protein>
    <submittedName>
        <fullName evidence="1">GIY-YIG nuclease family protein</fullName>
    </submittedName>
</protein>
<sequence length="179" mass="20500">MARSVTVPPLAELPLIPYLTATGLVDPRAMGQIGVYAICDQGLAVQYIGFSRDIYLSLRQHLVRQPQACYGFKFYPVERPNRTQLEEIRQQWLNELEAIPPGNDTQQGAWENAIDVKTRMSPAMQQEWAGLDEMGQMKYLKDLARQAEQEIFQVLEARHVTELLRFNPKLKENGLLDLK</sequence>
<proteinExistence type="predicted"/>
<dbReference type="InterPro" id="IPR049578">
    <property type="entry name" value="CAXIP1-like_GIY-YIG_dom"/>
</dbReference>
<gene>
    <name evidence="1" type="ORF">RIF25_01210</name>
</gene>
<evidence type="ECO:0000313" key="2">
    <source>
        <dbReference type="Proteomes" id="UP001268256"/>
    </source>
</evidence>
<accession>A0AAE4FNX2</accession>
<organism evidence="1 2">
    <name type="scientific">Pseudocalidococcus azoricus BACA0444</name>
    <dbReference type="NCBI Taxonomy" id="2918990"/>
    <lineage>
        <taxon>Bacteria</taxon>
        <taxon>Bacillati</taxon>
        <taxon>Cyanobacteriota</taxon>
        <taxon>Cyanophyceae</taxon>
        <taxon>Acaryochloridales</taxon>
        <taxon>Thermosynechococcaceae</taxon>
        <taxon>Pseudocalidococcus</taxon>
        <taxon>Pseudocalidococcus azoricus</taxon>
    </lineage>
</organism>
<dbReference type="RefSeq" id="WP_322876745.1">
    <property type="nucleotide sequence ID" value="NZ_JAVMIP010000001.1"/>
</dbReference>
<dbReference type="EMBL" id="JAVMIP010000001">
    <property type="protein sequence ID" value="MDS3859415.1"/>
    <property type="molecule type" value="Genomic_DNA"/>
</dbReference>
<dbReference type="CDD" id="cd10450">
    <property type="entry name" value="GIY-YIG_AtGrxS16_like"/>
    <property type="match status" value="1"/>
</dbReference>